<feature type="coiled-coil region" evidence="2">
    <location>
        <begin position="75"/>
        <end position="109"/>
    </location>
</feature>
<reference evidence="4" key="1">
    <citation type="submission" date="2020-08" db="EMBL/GenBank/DDBJ databases">
        <title>Genome public.</title>
        <authorList>
            <person name="Liu C."/>
            <person name="Sun Q."/>
        </authorList>
    </citation>
    <scope>NUCLEOTIDE SEQUENCE</scope>
    <source>
        <strain evidence="4">NSJ-54</strain>
    </source>
</reference>
<dbReference type="PROSITE" id="PS50937">
    <property type="entry name" value="HTH_MERR_2"/>
    <property type="match status" value="1"/>
</dbReference>
<dbReference type="InterPro" id="IPR047057">
    <property type="entry name" value="MerR_fam"/>
</dbReference>
<dbReference type="GO" id="GO:0003700">
    <property type="term" value="F:DNA-binding transcription factor activity"/>
    <property type="evidence" value="ECO:0007669"/>
    <property type="project" value="InterPro"/>
</dbReference>
<dbReference type="Pfam" id="PF13411">
    <property type="entry name" value="MerR_1"/>
    <property type="match status" value="1"/>
</dbReference>
<evidence type="ECO:0000259" key="3">
    <source>
        <dbReference type="PROSITE" id="PS50937"/>
    </source>
</evidence>
<feature type="domain" description="HTH merR-type" evidence="3">
    <location>
        <begin position="1"/>
        <end position="71"/>
    </location>
</feature>
<keyword evidence="1" id="KW-0238">DNA-binding</keyword>
<dbReference type="InterPro" id="IPR009061">
    <property type="entry name" value="DNA-bd_dom_put_sf"/>
</dbReference>
<dbReference type="SMART" id="SM00871">
    <property type="entry name" value="AraC_E_bind"/>
    <property type="match status" value="1"/>
</dbReference>
<dbReference type="InterPro" id="IPR010499">
    <property type="entry name" value="AraC_E-bd"/>
</dbReference>
<keyword evidence="5" id="KW-1185">Reference proteome</keyword>
<dbReference type="Gene3D" id="3.20.80.10">
    <property type="entry name" value="Regulatory factor, effector binding domain"/>
    <property type="match status" value="1"/>
</dbReference>
<protein>
    <submittedName>
        <fullName evidence="4">MerR family transcriptional regulator</fullName>
    </submittedName>
</protein>
<keyword evidence="2" id="KW-0175">Coiled coil</keyword>
<dbReference type="Pfam" id="PF06445">
    <property type="entry name" value="GyrI-like"/>
    <property type="match status" value="1"/>
</dbReference>
<evidence type="ECO:0000256" key="2">
    <source>
        <dbReference type="SAM" id="Coils"/>
    </source>
</evidence>
<accession>A0A926EDF5</accession>
<dbReference type="GO" id="GO:0003677">
    <property type="term" value="F:DNA binding"/>
    <property type="evidence" value="ECO:0007669"/>
    <property type="project" value="UniProtKB-KW"/>
</dbReference>
<dbReference type="PANTHER" id="PTHR30204">
    <property type="entry name" value="REDOX-CYCLING DRUG-SENSING TRANSCRIPTIONAL ACTIVATOR SOXR"/>
    <property type="match status" value="1"/>
</dbReference>
<sequence length="269" mass="31523">MFRIGEFSKMGKTTIKTLRYYDEAGLLKPQSIDPMTGYRFYTTNQLMQLHKIQSLRQCGLSIDEVRMVLSGEQPRFILERRKAEMEAELREVSDQLSRLTFLLQEKQEELLMNYTATIKDLPGCIVYSKKLTVPNFRSNFELIPAIGAKVQEKYPDLKCTVPEYCFIVELDKEYRETDIHLEFCESVDQMKPDFDDIHFKEMEPITVVSVMCKGPYDRIPQAYAFAFQWMEENGYAVGGAPRESYIDGIWNKEKEEDWLTEIQVPILNR</sequence>
<dbReference type="SUPFAM" id="SSF46955">
    <property type="entry name" value="Putative DNA-binding domain"/>
    <property type="match status" value="1"/>
</dbReference>
<dbReference type="AlphaFoldDB" id="A0A926EDF5"/>
<comment type="caution">
    <text evidence="4">The sequence shown here is derived from an EMBL/GenBank/DDBJ whole genome shotgun (WGS) entry which is preliminary data.</text>
</comment>
<evidence type="ECO:0000256" key="1">
    <source>
        <dbReference type="ARBA" id="ARBA00023125"/>
    </source>
</evidence>
<dbReference type="EMBL" id="JACRTC010000006">
    <property type="protein sequence ID" value="MBC8571045.1"/>
    <property type="molecule type" value="Genomic_DNA"/>
</dbReference>
<proteinExistence type="predicted"/>
<dbReference type="Proteomes" id="UP000660861">
    <property type="component" value="Unassembled WGS sequence"/>
</dbReference>
<dbReference type="CDD" id="cd01107">
    <property type="entry name" value="HTH_BmrR"/>
    <property type="match status" value="1"/>
</dbReference>
<dbReference type="InterPro" id="IPR011256">
    <property type="entry name" value="Reg_factor_effector_dom_sf"/>
</dbReference>
<dbReference type="Gene3D" id="1.10.1660.10">
    <property type="match status" value="1"/>
</dbReference>
<dbReference type="PANTHER" id="PTHR30204:SF97">
    <property type="entry name" value="MERR FAMILY REGULATORY PROTEIN"/>
    <property type="match status" value="1"/>
</dbReference>
<gene>
    <name evidence="4" type="ORF">H8709_09415</name>
</gene>
<name>A0A926EDF5_9FIRM</name>
<evidence type="ECO:0000313" key="4">
    <source>
        <dbReference type="EMBL" id="MBC8571045.1"/>
    </source>
</evidence>
<organism evidence="4 5">
    <name type="scientific">Zongyangia hominis</name>
    <dbReference type="NCBI Taxonomy" id="2763677"/>
    <lineage>
        <taxon>Bacteria</taxon>
        <taxon>Bacillati</taxon>
        <taxon>Bacillota</taxon>
        <taxon>Clostridia</taxon>
        <taxon>Eubacteriales</taxon>
        <taxon>Oscillospiraceae</taxon>
        <taxon>Zongyangia</taxon>
    </lineage>
</organism>
<dbReference type="SUPFAM" id="SSF55136">
    <property type="entry name" value="Probable bacterial effector-binding domain"/>
    <property type="match status" value="1"/>
</dbReference>
<dbReference type="InterPro" id="IPR029442">
    <property type="entry name" value="GyrI-like"/>
</dbReference>
<evidence type="ECO:0000313" key="5">
    <source>
        <dbReference type="Proteomes" id="UP000660861"/>
    </source>
</evidence>
<dbReference type="RefSeq" id="WP_262398135.1">
    <property type="nucleotide sequence ID" value="NZ_JACRTC010000006.1"/>
</dbReference>
<dbReference type="InterPro" id="IPR000551">
    <property type="entry name" value="MerR-type_HTH_dom"/>
</dbReference>
<dbReference type="SMART" id="SM00422">
    <property type="entry name" value="HTH_MERR"/>
    <property type="match status" value="1"/>
</dbReference>